<sequence length="431" mass="48667">MYKNTTTISYHSMIKEMHHMIGVSNDGISKLFTINPSHKHNVGMSVPTVPALMTNEYHRQQLSPGPHLDDLFGKKILPYIWNTLERRPTAIENPQRITMGNGTPVSLMALMVDLFDGGITSAFFGAAIWEVNPVLLRDFMVWEVTNWKWTFSMPRIISGDMVQAKDAIVNTFVKYLQLPVDKRSDSAFFVKSMEKMMRDSDVNVEDMAKTVMLHFWAVLGNTYKVAFWVFAHIIYDHDLLLAIQKEVEGGFKGGKYDEEYIFQKCPHLSSMVNETLRLAVASPLVRDVVAPTPVGGKVLEPGSRVMVPFHQLHRNRDVWGTEPENLHSDRFVATPKLLNSKSYRPFGGGSTLCPGRNMARRAIAFAVAGLINKYDITIDVKETNKRNGNKRELNFPVFPRINHSKPTPGASLPFKSDDVILVLKERCGTSL</sequence>
<protein>
    <submittedName>
        <fullName evidence="1">Cytochrome P450</fullName>
    </submittedName>
</protein>
<evidence type="ECO:0000313" key="2">
    <source>
        <dbReference type="Proteomes" id="UP000799755"/>
    </source>
</evidence>
<gene>
    <name evidence="1" type="ORF">BDR25DRAFT_323107</name>
</gene>
<accession>A0ACB6R6E1</accession>
<proteinExistence type="predicted"/>
<keyword evidence="2" id="KW-1185">Reference proteome</keyword>
<comment type="caution">
    <text evidence="1">The sequence shown here is derived from an EMBL/GenBank/DDBJ whole genome shotgun (WGS) entry which is preliminary data.</text>
</comment>
<dbReference type="EMBL" id="MU003498">
    <property type="protein sequence ID" value="KAF2474021.1"/>
    <property type="molecule type" value="Genomic_DNA"/>
</dbReference>
<name>A0ACB6R6E1_9PLEO</name>
<evidence type="ECO:0000313" key="1">
    <source>
        <dbReference type="EMBL" id="KAF2474021.1"/>
    </source>
</evidence>
<dbReference type="Proteomes" id="UP000799755">
    <property type="component" value="Unassembled WGS sequence"/>
</dbReference>
<reference evidence="1" key="1">
    <citation type="journal article" date="2020" name="Stud. Mycol.">
        <title>101 Dothideomycetes genomes: a test case for predicting lifestyles and emergence of pathogens.</title>
        <authorList>
            <person name="Haridas S."/>
            <person name="Albert R."/>
            <person name="Binder M."/>
            <person name="Bloem J."/>
            <person name="Labutti K."/>
            <person name="Salamov A."/>
            <person name="Andreopoulos B."/>
            <person name="Baker S."/>
            <person name="Barry K."/>
            <person name="Bills G."/>
            <person name="Bluhm B."/>
            <person name="Cannon C."/>
            <person name="Castanera R."/>
            <person name="Culley D."/>
            <person name="Daum C."/>
            <person name="Ezra D."/>
            <person name="Gonzalez J."/>
            <person name="Henrissat B."/>
            <person name="Kuo A."/>
            <person name="Liang C."/>
            <person name="Lipzen A."/>
            <person name="Lutzoni F."/>
            <person name="Magnuson J."/>
            <person name="Mondo S."/>
            <person name="Nolan M."/>
            <person name="Ohm R."/>
            <person name="Pangilinan J."/>
            <person name="Park H.-J."/>
            <person name="Ramirez L."/>
            <person name="Alfaro M."/>
            <person name="Sun H."/>
            <person name="Tritt A."/>
            <person name="Yoshinaga Y."/>
            <person name="Zwiers L.-H."/>
            <person name="Turgeon B."/>
            <person name="Goodwin S."/>
            <person name="Spatafora J."/>
            <person name="Crous P."/>
            <person name="Grigoriev I."/>
        </authorList>
    </citation>
    <scope>NUCLEOTIDE SEQUENCE</scope>
    <source>
        <strain evidence="1">ATCC 200398</strain>
    </source>
</reference>
<organism evidence="1 2">
    <name type="scientific">Lindgomyces ingoldianus</name>
    <dbReference type="NCBI Taxonomy" id="673940"/>
    <lineage>
        <taxon>Eukaryota</taxon>
        <taxon>Fungi</taxon>
        <taxon>Dikarya</taxon>
        <taxon>Ascomycota</taxon>
        <taxon>Pezizomycotina</taxon>
        <taxon>Dothideomycetes</taxon>
        <taxon>Pleosporomycetidae</taxon>
        <taxon>Pleosporales</taxon>
        <taxon>Lindgomycetaceae</taxon>
        <taxon>Lindgomyces</taxon>
    </lineage>
</organism>